<dbReference type="PROSITE" id="PS51257">
    <property type="entry name" value="PROKAR_LIPOPROTEIN"/>
    <property type="match status" value="1"/>
</dbReference>
<reference evidence="1" key="1">
    <citation type="submission" date="2023-07" db="EMBL/GenBank/DDBJ databases">
        <authorList>
            <person name="Kim M.K."/>
        </authorList>
    </citation>
    <scope>NUCLEOTIDE SEQUENCE</scope>
    <source>
        <strain evidence="1">CA1-15</strain>
    </source>
</reference>
<dbReference type="InterPro" id="IPR024291">
    <property type="entry name" value="DUF3829"/>
</dbReference>
<proteinExistence type="predicted"/>
<protein>
    <submittedName>
        <fullName evidence="1">DUF3829 domain-containing protein</fullName>
    </submittedName>
</protein>
<evidence type="ECO:0000313" key="2">
    <source>
        <dbReference type="Proteomes" id="UP001176468"/>
    </source>
</evidence>
<sequence length="296" mass="31940">MKFGKANLALIGAALLSLGACDKLELPGGDVTSSDSSASKKLDGYTEGHNTLLDSSFGFEKKTGEYIQDDVAHHSLEGYFHADPGWIGKGVAALKEARALPGGSAELDKAADALIASMGKVETHMASLDEYYTSKKYLDDKLARGKAEDPVMLAEIDAAGKDLVAFSKLLDTALDQRDVVLLEKLKDADPVKYQTKLALIHSKKLIEIFNGEKDPTKPELIAKGDAEIVIIEKAVADARAEATKAGRQEPNAASTLVQMIGEYRGFKQSRDPRDLDTVLTYYNQSVDLTNHAPDGR</sequence>
<dbReference type="RefSeq" id="WP_304561012.1">
    <property type="nucleotide sequence ID" value="NZ_JAUQSZ010000005.1"/>
</dbReference>
<dbReference type="EMBL" id="JAUQSZ010000005">
    <property type="protein sequence ID" value="MDO7842555.1"/>
    <property type="molecule type" value="Genomic_DNA"/>
</dbReference>
<name>A0ABT8ZZX1_9SPHN</name>
<accession>A0ABT8ZZX1</accession>
<evidence type="ECO:0000313" key="1">
    <source>
        <dbReference type="EMBL" id="MDO7842555.1"/>
    </source>
</evidence>
<gene>
    <name evidence="1" type="ORF">Q5H94_09470</name>
</gene>
<keyword evidence="2" id="KW-1185">Reference proteome</keyword>
<dbReference type="Pfam" id="PF12889">
    <property type="entry name" value="DUF3829"/>
    <property type="match status" value="1"/>
</dbReference>
<dbReference type="Proteomes" id="UP001176468">
    <property type="component" value="Unassembled WGS sequence"/>
</dbReference>
<organism evidence="1 2">
    <name type="scientific">Sphingomonas immobilis</name>
    <dbReference type="NCBI Taxonomy" id="3063997"/>
    <lineage>
        <taxon>Bacteria</taxon>
        <taxon>Pseudomonadati</taxon>
        <taxon>Pseudomonadota</taxon>
        <taxon>Alphaproteobacteria</taxon>
        <taxon>Sphingomonadales</taxon>
        <taxon>Sphingomonadaceae</taxon>
        <taxon>Sphingomonas</taxon>
    </lineage>
</organism>
<comment type="caution">
    <text evidence="1">The sequence shown here is derived from an EMBL/GenBank/DDBJ whole genome shotgun (WGS) entry which is preliminary data.</text>
</comment>